<dbReference type="EMBL" id="MTQA01000132">
    <property type="protein sequence ID" value="PNP76962.1"/>
    <property type="molecule type" value="Genomic_DNA"/>
</dbReference>
<protein>
    <submittedName>
        <fullName evidence="2">Uncharacterized protein</fullName>
    </submittedName>
</protein>
<accession>A0A2K0W3V3</accession>
<dbReference type="Proteomes" id="UP000236664">
    <property type="component" value="Unassembled WGS sequence"/>
</dbReference>
<gene>
    <name evidence="2" type="ORF">FNYG_09575</name>
</gene>
<sequence>MGMPGLVAEYQMLAETKKQRGAGGNGRIAVKTTPVYKPDPPSDNDPSTSDPPTSQVSASSNSSSGDQKFTPARQFITALTALLDGALRPRRCFHLDL</sequence>
<evidence type="ECO:0000256" key="1">
    <source>
        <dbReference type="SAM" id="MobiDB-lite"/>
    </source>
</evidence>
<proteinExistence type="predicted"/>
<reference evidence="2 3" key="1">
    <citation type="submission" date="2017-06" db="EMBL/GenBank/DDBJ databases">
        <title>Genome of Fusarium nygamai isolate CS10214.</title>
        <authorList>
            <person name="Gardiner D.M."/>
            <person name="Obanor F."/>
            <person name="Kazan K."/>
        </authorList>
    </citation>
    <scope>NUCLEOTIDE SEQUENCE [LARGE SCALE GENOMIC DNA]</scope>
    <source>
        <strain evidence="2 3">CS10214</strain>
    </source>
</reference>
<feature type="compositionally biased region" description="Low complexity" evidence="1">
    <location>
        <begin position="44"/>
        <end position="64"/>
    </location>
</feature>
<evidence type="ECO:0000313" key="3">
    <source>
        <dbReference type="Proteomes" id="UP000236664"/>
    </source>
</evidence>
<organism evidence="2 3">
    <name type="scientific">Gibberella nygamai</name>
    <name type="common">Bean root rot disease fungus</name>
    <name type="synonym">Fusarium nygamai</name>
    <dbReference type="NCBI Taxonomy" id="42673"/>
    <lineage>
        <taxon>Eukaryota</taxon>
        <taxon>Fungi</taxon>
        <taxon>Dikarya</taxon>
        <taxon>Ascomycota</taxon>
        <taxon>Pezizomycotina</taxon>
        <taxon>Sordariomycetes</taxon>
        <taxon>Hypocreomycetidae</taxon>
        <taxon>Hypocreales</taxon>
        <taxon>Nectriaceae</taxon>
        <taxon>Fusarium</taxon>
        <taxon>Fusarium fujikuroi species complex</taxon>
    </lineage>
</organism>
<keyword evidence="3" id="KW-1185">Reference proteome</keyword>
<dbReference type="AlphaFoldDB" id="A0A2K0W3V3"/>
<evidence type="ECO:0000313" key="2">
    <source>
        <dbReference type="EMBL" id="PNP76962.1"/>
    </source>
</evidence>
<comment type="caution">
    <text evidence="2">The sequence shown here is derived from an EMBL/GenBank/DDBJ whole genome shotgun (WGS) entry which is preliminary data.</text>
</comment>
<name>A0A2K0W3V3_GIBNY</name>
<feature type="region of interest" description="Disordered" evidence="1">
    <location>
        <begin position="17"/>
        <end position="69"/>
    </location>
</feature>